<dbReference type="InterPro" id="IPR007163">
    <property type="entry name" value="VCA0040-like"/>
</dbReference>
<evidence type="ECO:0000313" key="3">
    <source>
        <dbReference type="Proteomes" id="UP000659388"/>
    </source>
</evidence>
<feature type="transmembrane region" description="Helical" evidence="1">
    <location>
        <begin position="126"/>
        <end position="143"/>
    </location>
</feature>
<sequence>MSKYKKSLLIYLKGLGMGGADVVPGVSGGTIAFITGIYEELLDSIKAVDLDAFKLLLKFKIKEFWKKINGNFLLPLFLGIITSLATLSKIILYLLDNHPIPIWSFFFGLIIISAILVLREVKEWKAGVFVSLILGVIIAYFITGATPADTPTDAWFIFISGAIAICAMILPGISGSFILLVLGKYEYIFKALSNLDVVTILIFAAGCVTGLLSFVRVISWLLKKYHNLAIALLAGFMLGSLNKVWPWKIPTAYRVNHHGEQVVSFTKNVLPTEYLEHFNKDPQILISIVFLAVGILLVVLIEKIANYKVKPAK</sequence>
<protein>
    <submittedName>
        <fullName evidence="2">DUF368 domain-containing protein</fullName>
    </submittedName>
</protein>
<keyword evidence="1" id="KW-1133">Transmembrane helix</keyword>
<proteinExistence type="predicted"/>
<dbReference type="PANTHER" id="PTHR37308">
    <property type="entry name" value="INTEGRAL MEMBRANE PROTEIN"/>
    <property type="match status" value="1"/>
</dbReference>
<dbReference type="PANTHER" id="PTHR37308:SF1">
    <property type="entry name" value="POLYPRENYL-PHOSPHATE TRANSPORTER"/>
    <property type="match status" value="1"/>
</dbReference>
<feature type="transmembrane region" description="Helical" evidence="1">
    <location>
        <begin position="195"/>
        <end position="219"/>
    </location>
</feature>
<feature type="transmembrane region" description="Helical" evidence="1">
    <location>
        <begin position="100"/>
        <end position="119"/>
    </location>
</feature>
<dbReference type="Pfam" id="PF04018">
    <property type="entry name" value="VCA0040-like"/>
    <property type="match status" value="1"/>
</dbReference>
<evidence type="ECO:0000256" key="1">
    <source>
        <dbReference type="SAM" id="Phobius"/>
    </source>
</evidence>
<dbReference type="Proteomes" id="UP000659388">
    <property type="component" value="Unassembled WGS sequence"/>
</dbReference>
<feature type="transmembrane region" description="Helical" evidence="1">
    <location>
        <begin position="72"/>
        <end position="94"/>
    </location>
</feature>
<keyword evidence="3" id="KW-1185">Reference proteome</keyword>
<dbReference type="AlphaFoldDB" id="A0A937F4I7"/>
<keyword evidence="1" id="KW-0812">Transmembrane</keyword>
<reference evidence="2" key="1">
    <citation type="submission" date="2021-01" db="EMBL/GenBank/DDBJ databases">
        <title>Fulvivirga kasyanovii gen. nov., sp nov., a novel member of the phylum Bacteroidetes isolated from seawater in a mussel farm.</title>
        <authorList>
            <person name="Zhao L.-H."/>
            <person name="Wang Z.-J."/>
        </authorList>
    </citation>
    <scope>NUCLEOTIDE SEQUENCE</scope>
    <source>
        <strain evidence="2">2943</strain>
    </source>
</reference>
<feature type="transmembrane region" description="Helical" evidence="1">
    <location>
        <begin position="284"/>
        <end position="301"/>
    </location>
</feature>
<gene>
    <name evidence="2" type="ORF">JL102_08875</name>
</gene>
<dbReference type="EMBL" id="JAESIY010000004">
    <property type="protein sequence ID" value="MBL3656241.1"/>
    <property type="molecule type" value="Genomic_DNA"/>
</dbReference>
<feature type="transmembrane region" description="Helical" evidence="1">
    <location>
        <begin position="155"/>
        <end position="183"/>
    </location>
</feature>
<organism evidence="2 3">
    <name type="scientific">Fulvivirga sediminis</name>
    <dbReference type="NCBI Taxonomy" id="2803949"/>
    <lineage>
        <taxon>Bacteria</taxon>
        <taxon>Pseudomonadati</taxon>
        <taxon>Bacteroidota</taxon>
        <taxon>Cytophagia</taxon>
        <taxon>Cytophagales</taxon>
        <taxon>Fulvivirgaceae</taxon>
        <taxon>Fulvivirga</taxon>
    </lineage>
</organism>
<keyword evidence="1" id="KW-0472">Membrane</keyword>
<evidence type="ECO:0000313" key="2">
    <source>
        <dbReference type="EMBL" id="MBL3656241.1"/>
    </source>
</evidence>
<name>A0A937F4I7_9BACT</name>
<comment type="caution">
    <text evidence="2">The sequence shown here is derived from an EMBL/GenBank/DDBJ whole genome shotgun (WGS) entry which is preliminary data.</text>
</comment>
<dbReference type="RefSeq" id="WP_202244031.1">
    <property type="nucleotide sequence ID" value="NZ_JAESIY010000004.1"/>
</dbReference>
<accession>A0A937F4I7</accession>